<protein>
    <submittedName>
        <fullName evidence="11">Response regulator transcription factor</fullName>
    </submittedName>
</protein>
<dbReference type="InterPro" id="IPR001867">
    <property type="entry name" value="OmpR/PhoB-type_DNA-bd"/>
</dbReference>
<dbReference type="PANTHER" id="PTHR48111">
    <property type="entry name" value="REGULATOR OF RPOS"/>
    <property type="match status" value="1"/>
</dbReference>
<dbReference type="InterPro" id="IPR011006">
    <property type="entry name" value="CheY-like_superfamily"/>
</dbReference>
<dbReference type="PANTHER" id="PTHR48111:SF40">
    <property type="entry name" value="PHOSPHATE REGULON TRANSCRIPTIONAL REGULATORY PROTEIN PHOB"/>
    <property type="match status" value="1"/>
</dbReference>
<evidence type="ECO:0000259" key="10">
    <source>
        <dbReference type="PROSITE" id="PS51755"/>
    </source>
</evidence>
<dbReference type="InterPro" id="IPR016032">
    <property type="entry name" value="Sig_transdc_resp-reg_C-effctor"/>
</dbReference>
<keyword evidence="3" id="KW-0902">Two-component regulatory system</keyword>
<evidence type="ECO:0000256" key="3">
    <source>
        <dbReference type="ARBA" id="ARBA00023012"/>
    </source>
</evidence>
<dbReference type="Pfam" id="PF00072">
    <property type="entry name" value="Response_reg"/>
    <property type="match status" value="1"/>
</dbReference>
<keyword evidence="12" id="KW-1185">Reference proteome</keyword>
<keyword evidence="2 7" id="KW-0597">Phosphoprotein</keyword>
<feature type="DNA-binding region" description="OmpR/PhoB-type" evidence="8">
    <location>
        <begin position="131"/>
        <end position="230"/>
    </location>
</feature>
<evidence type="ECO:0000256" key="8">
    <source>
        <dbReference type="PROSITE-ProRule" id="PRU01091"/>
    </source>
</evidence>
<evidence type="ECO:0000256" key="5">
    <source>
        <dbReference type="ARBA" id="ARBA00023125"/>
    </source>
</evidence>
<evidence type="ECO:0000256" key="6">
    <source>
        <dbReference type="ARBA" id="ARBA00023163"/>
    </source>
</evidence>
<dbReference type="Gene3D" id="3.40.50.2300">
    <property type="match status" value="1"/>
</dbReference>
<keyword evidence="5 8" id="KW-0238">DNA-binding</keyword>
<comment type="caution">
    <text evidence="11">The sequence shown here is derived from an EMBL/GenBank/DDBJ whole genome shotgun (WGS) entry which is preliminary data.</text>
</comment>
<evidence type="ECO:0000256" key="1">
    <source>
        <dbReference type="ARBA" id="ARBA00004496"/>
    </source>
</evidence>
<dbReference type="SMART" id="SM00448">
    <property type="entry name" value="REC"/>
    <property type="match status" value="1"/>
</dbReference>
<feature type="domain" description="OmpR/PhoB-type" evidence="10">
    <location>
        <begin position="131"/>
        <end position="230"/>
    </location>
</feature>
<feature type="modified residue" description="4-aspartylphosphate" evidence="7">
    <location>
        <position position="53"/>
    </location>
</feature>
<proteinExistence type="predicted"/>
<evidence type="ECO:0000313" key="11">
    <source>
        <dbReference type="EMBL" id="MFC0523469.1"/>
    </source>
</evidence>
<gene>
    <name evidence="11" type="ORF">ACFFGV_07710</name>
</gene>
<dbReference type="CDD" id="cd00383">
    <property type="entry name" value="trans_reg_C"/>
    <property type="match status" value="1"/>
</dbReference>
<dbReference type="InterPro" id="IPR036388">
    <property type="entry name" value="WH-like_DNA-bd_sf"/>
</dbReference>
<evidence type="ECO:0000256" key="2">
    <source>
        <dbReference type="ARBA" id="ARBA00022553"/>
    </source>
</evidence>
<dbReference type="InterPro" id="IPR039420">
    <property type="entry name" value="WalR-like"/>
</dbReference>
<comment type="subcellular location">
    <subcellularLocation>
        <location evidence="1">Cytoplasm</location>
    </subcellularLocation>
</comment>
<feature type="domain" description="Response regulatory" evidence="9">
    <location>
        <begin position="4"/>
        <end position="117"/>
    </location>
</feature>
<dbReference type="SMART" id="SM00862">
    <property type="entry name" value="Trans_reg_C"/>
    <property type="match status" value="1"/>
</dbReference>
<dbReference type="Gene3D" id="1.10.10.10">
    <property type="entry name" value="Winged helix-like DNA-binding domain superfamily/Winged helix DNA-binding domain"/>
    <property type="match status" value="1"/>
</dbReference>
<evidence type="ECO:0000256" key="4">
    <source>
        <dbReference type="ARBA" id="ARBA00023015"/>
    </source>
</evidence>
<dbReference type="CDD" id="cd17574">
    <property type="entry name" value="REC_OmpR"/>
    <property type="match status" value="1"/>
</dbReference>
<organism evidence="11 12">
    <name type="scientific">Pontibacillus salicampi</name>
    <dbReference type="NCBI Taxonomy" id="1449801"/>
    <lineage>
        <taxon>Bacteria</taxon>
        <taxon>Bacillati</taxon>
        <taxon>Bacillota</taxon>
        <taxon>Bacilli</taxon>
        <taxon>Bacillales</taxon>
        <taxon>Bacillaceae</taxon>
        <taxon>Pontibacillus</taxon>
    </lineage>
</organism>
<dbReference type="InterPro" id="IPR001789">
    <property type="entry name" value="Sig_transdc_resp-reg_receiver"/>
</dbReference>
<dbReference type="SUPFAM" id="SSF52172">
    <property type="entry name" value="CheY-like"/>
    <property type="match status" value="1"/>
</dbReference>
<reference evidence="11 12" key="1">
    <citation type="submission" date="2024-09" db="EMBL/GenBank/DDBJ databases">
        <authorList>
            <person name="Sun Q."/>
            <person name="Mori K."/>
        </authorList>
    </citation>
    <scope>NUCLEOTIDE SEQUENCE [LARGE SCALE GENOMIC DNA]</scope>
    <source>
        <strain evidence="11 12">NCAIM B.02529</strain>
    </source>
</reference>
<dbReference type="Gene3D" id="6.10.250.690">
    <property type="match status" value="1"/>
</dbReference>
<evidence type="ECO:0000256" key="7">
    <source>
        <dbReference type="PROSITE-ProRule" id="PRU00169"/>
    </source>
</evidence>
<dbReference type="PROSITE" id="PS50110">
    <property type="entry name" value="RESPONSE_REGULATORY"/>
    <property type="match status" value="1"/>
</dbReference>
<dbReference type="Pfam" id="PF00486">
    <property type="entry name" value="Trans_reg_C"/>
    <property type="match status" value="1"/>
</dbReference>
<dbReference type="PROSITE" id="PS51755">
    <property type="entry name" value="OMPR_PHOB"/>
    <property type="match status" value="1"/>
</dbReference>
<evidence type="ECO:0000259" key="9">
    <source>
        <dbReference type="PROSITE" id="PS50110"/>
    </source>
</evidence>
<accession>A0ABV6LMF9</accession>
<dbReference type="Proteomes" id="UP001589836">
    <property type="component" value="Unassembled WGS sequence"/>
</dbReference>
<sequence length="234" mass="27174">MSKPILLIEDDQEIARIIRDHLSREGFTVTWASTGKEGWEDFREQSYHLVIVDLMLPEMDGITVLKNIRLQSDVPIMIVSARQEDEQKIQGLKLGADDYVTKPFSLNELTARVESQLRRYHQFHQPISNDANQHFSDGLQVNLKARIVQVQASEVYLTSKEFELLRLLSTYPYRTFSKIELYEHVWGQPDVSDNNTIHVHMKGLRTKLKDSVKSPKWIETVWGTGYRFIGEKLS</sequence>
<keyword evidence="4" id="KW-0805">Transcription regulation</keyword>
<dbReference type="EMBL" id="JBHLTP010000004">
    <property type="protein sequence ID" value="MFC0523469.1"/>
    <property type="molecule type" value="Genomic_DNA"/>
</dbReference>
<evidence type="ECO:0000313" key="12">
    <source>
        <dbReference type="Proteomes" id="UP001589836"/>
    </source>
</evidence>
<dbReference type="SUPFAM" id="SSF46894">
    <property type="entry name" value="C-terminal effector domain of the bipartite response regulators"/>
    <property type="match status" value="1"/>
</dbReference>
<keyword evidence="6" id="KW-0804">Transcription</keyword>
<dbReference type="RefSeq" id="WP_377346290.1">
    <property type="nucleotide sequence ID" value="NZ_JBHLTP010000004.1"/>
</dbReference>
<name>A0ABV6LMF9_9BACI</name>